<dbReference type="STRING" id="573321.SAMN04488505_1174"/>
<evidence type="ECO:0000313" key="2">
    <source>
        <dbReference type="EMBL" id="SEN93051.1"/>
    </source>
</evidence>
<feature type="transmembrane region" description="Helical" evidence="1">
    <location>
        <begin position="64"/>
        <end position="85"/>
    </location>
</feature>
<feature type="transmembrane region" description="Helical" evidence="1">
    <location>
        <begin position="7"/>
        <end position="22"/>
    </location>
</feature>
<keyword evidence="1" id="KW-0812">Transmembrane</keyword>
<dbReference type="AlphaFoldDB" id="A0A1H8KK39"/>
<dbReference type="EMBL" id="FOBB01000017">
    <property type="protein sequence ID" value="SEN93051.1"/>
    <property type="molecule type" value="Genomic_DNA"/>
</dbReference>
<proteinExistence type="predicted"/>
<dbReference type="RefSeq" id="WP_089921381.1">
    <property type="nucleotide sequence ID" value="NZ_FOBB01000017.1"/>
</dbReference>
<gene>
    <name evidence="2" type="ORF">SAMN04488505_1174</name>
</gene>
<evidence type="ECO:0000313" key="3">
    <source>
        <dbReference type="Proteomes" id="UP000198984"/>
    </source>
</evidence>
<dbReference type="OrthoDB" id="1274775at2"/>
<keyword evidence="1" id="KW-0472">Membrane</keyword>
<organism evidence="2 3">
    <name type="scientific">Chitinophaga rupis</name>
    <dbReference type="NCBI Taxonomy" id="573321"/>
    <lineage>
        <taxon>Bacteria</taxon>
        <taxon>Pseudomonadati</taxon>
        <taxon>Bacteroidota</taxon>
        <taxon>Chitinophagia</taxon>
        <taxon>Chitinophagales</taxon>
        <taxon>Chitinophagaceae</taxon>
        <taxon>Chitinophaga</taxon>
    </lineage>
</organism>
<reference evidence="2 3" key="1">
    <citation type="submission" date="2016-10" db="EMBL/GenBank/DDBJ databases">
        <authorList>
            <person name="de Groot N.N."/>
        </authorList>
    </citation>
    <scope>NUCLEOTIDE SEQUENCE [LARGE SCALE GENOMIC DNA]</scope>
    <source>
        <strain evidence="2 3">DSM 21039</strain>
    </source>
</reference>
<sequence length="193" mass="21974">MKKRDRSILVIIVGAIAMYQFIKQADHWTILDVFIDIILGILVIVVFTWAIYKDLKENKHNTFKSIRTPGIFIIGFIITGTILSLRDNSPVILTADIKEDLGSTSIDFRKDGTYKLSSYSILSADFFRGNYTIKDSIITLDRSEIDGIIKSNRLVIRTGNSERNEKEIYQLDAESNVLTNTSVFFINNKQASR</sequence>
<evidence type="ECO:0000256" key="1">
    <source>
        <dbReference type="SAM" id="Phobius"/>
    </source>
</evidence>
<feature type="transmembrane region" description="Helical" evidence="1">
    <location>
        <begin position="28"/>
        <end position="52"/>
    </location>
</feature>
<accession>A0A1H8KK39</accession>
<protein>
    <submittedName>
        <fullName evidence="2">Uncharacterized protein</fullName>
    </submittedName>
</protein>
<keyword evidence="3" id="KW-1185">Reference proteome</keyword>
<keyword evidence="1" id="KW-1133">Transmembrane helix</keyword>
<name>A0A1H8KK39_9BACT</name>
<dbReference type="Proteomes" id="UP000198984">
    <property type="component" value="Unassembled WGS sequence"/>
</dbReference>